<evidence type="ECO:0000256" key="5">
    <source>
        <dbReference type="ARBA" id="ARBA00023134"/>
    </source>
</evidence>
<comment type="catalytic activity">
    <reaction evidence="8 9">
        <text>GTP + H2O = GDP + phosphate + H(+)</text>
        <dbReference type="Rhea" id="RHEA:19669"/>
        <dbReference type="ChEBI" id="CHEBI:15377"/>
        <dbReference type="ChEBI" id="CHEBI:15378"/>
        <dbReference type="ChEBI" id="CHEBI:37565"/>
        <dbReference type="ChEBI" id="CHEBI:43474"/>
        <dbReference type="ChEBI" id="CHEBI:58189"/>
        <dbReference type="EC" id="3.6.5.4"/>
    </reaction>
</comment>
<dbReference type="PANTHER" id="PTHR11564">
    <property type="entry name" value="SIGNAL RECOGNITION PARTICLE 54K PROTEIN SRP54"/>
    <property type="match status" value="1"/>
</dbReference>
<evidence type="ECO:0000256" key="3">
    <source>
        <dbReference type="ARBA" id="ARBA00022801"/>
    </source>
</evidence>
<keyword evidence="5 9" id="KW-0342">GTP-binding</keyword>
<protein>
    <recommendedName>
        <fullName evidence="9">Signal recognition particle protein</fullName>
        <ecNumber evidence="9">3.6.5.4</ecNumber>
    </recommendedName>
    <alternativeName>
        <fullName evidence="9">Fifty-four homolog</fullName>
    </alternativeName>
</protein>
<name>A0ABY5TUY2_9BACT</name>
<feature type="binding site" evidence="9">
    <location>
        <begin position="106"/>
        <end position="113"/>
    </location>
    <ligand>
        <name>GTP</name>
        <dbReference type="ChEBI" id="CHEBI:37565"/>
    </ligand>
</feature>
<keyword evidence="12" id="KW-1185">Reference proteome</keyword>
<dbReference type="InterPro" id="IPR042101">
    <property type="entry name" value="SRP54_N_sf"/>
</dbReference>
<dbReference type="Proteomes" id="UP001058364">
    <property type="component" value="Chromosome"/>
</dbReference>
<keyword evidence="6 9" id="KW-0733">Signal recognition particle</keyword>
<dbReference type="RefSeq" id="WP_027123184.1">
    <property type="nucleotide sequence ID" value="NZ_CP103423.1"/>
</dbReference>
<dbReference type="InterPro" id="IPR036891">
    <property type="entry name" value="Signal_recog_part_SRP54_M_sf"/>
</dbReference>
<dbReference type="EC" id="3.6.5.4" evidence="9"/>
<dbReference type="SMART" id="SM00962">
    <property type="entry name" value="SRP54"/>
    <property type="match status" value="1"/>
</dbReference>
<comment type="function">
    <text evidence="9">Involved in targeting and insertion of nascent membrane proteins into the cytoplasmic membrane. Binds to the hydrophobic signal sequence of the ribosome-nascent chain (RNC) as it emerges from the ribosomes. The SRP-RNC complex is then targeted to the cytoplasmic membrane where it interacts with the SRP receptor FtsY.</text>
</comment>
<dbReference type="InterPro" id="IPR022941">
    <property type="entry name" value="SRP54"/>
</dbReference>
<dbReference type="InterPro" id="IPR013822">
    <property type="entry name" value="Signal_recog_particl_SRP54_hlx"/>
</dbReference>
<keyword evidence="9" id="KW-0963">Cytoplasm</keyword>
<dbReference type="Gene3D" id="1.20.120.140">
    <property type="entry name" value="Signal recognition particle SRP54, nucleotide-binding domain"/>
    <property type="match status" value="1"/>
</dbReference>
<organism evidence="11 12">
    <name type="scientific">Mesomycoplasma molare</name>
    <dbReference type="NCBI Taxonomy" id="171288"/>
    <lineage>
        <taxon>Bacteria</taxon>
        <taxon>Bacillati</taxon>
        <taxon>Mycoplasmatota</taxon>
        <taxon>Mycoplasmoidales</taxon>
        <taxon>Metamycoplasmataceae</taxon>
        <taxon>Mesomycoplasma</taxon>
    </lineage>
</organism>
<accession>A0ABY5TUY2</accession>
<gene>
    <name evidence="9 11" type="primary">ffh</name>
    <name evidence="11" type="ORF">NX772_01425</name>
</gene>
<reference evidence="11" key="1">
    <citation type="submission" date="2022-08" db="EMBL/GenBank/DDBJ databases">
        <title>Complete genome sequence of Mycoplasma molare type strain H 542.</title>
        <authorList>
            <person name="Spergser J."/>
        </authorList>
    </citation>
    <scope>NUCLEOTIDE SEQUENCE</scope>
    <source>
        <strain evidence="11">H 542</strain>
    </source>
</reference>
<comment type="domain">
    <text evidence="9">Composed of three domains: the N-terminal N domain, which is responsible for interactions with the ribosome, the central G domain, which binds GTP, and the C-terminal M domain, which binds the RNA and the signal sequence of the RNC.</text>
</comment>
<evidence type="ECO:0000256" key="2">
    <source>
        <dbReference type="ARBA" id="ARBA00022741"/>
    </source>
</evidence>
<dbReference type="InterPro" id="IPR003593">
    <property type="entry name" value="AAA+_ATPase"/>
</dbReference>
<dbReference type="SMART" id="SM00963">
    <property type="entry name" value="SRP54_N"/>
    <property type="match status" value="1"/>
</dbReference>
<dbReference type="HAMAP" id="MF_00306">
    <property type="entry name" value="SRP54"/>
    <property type="match status" value="1"/>
</dbReference>
<dbReference type="SMART" id="SM00382">
    <property type="entry name" value="AAA"/>
    <property type="match status" value="1"/>
</dbReference>
<comment type="subcellular location">
    <subcellularLocation>
        <location evidence="9">Cytoplasm</location>
    </subcellularLocation>
    <text evidence="9">The SRP-RNC complex is targeted to the cytoplasmic membrane.</text>
</comment>
<dbReference type="Gene3D" id="3.40.50.300">
    <property type="entry name" value="P-loop containing nucleotide triphosphate hydrolases"/>
    <property type="match status" value="1"/>
</dbReference>
<dbReference type="Pfam" id="PF00448">
    <property type="entry name" value="SRP54"/>
    <property type="match status" value="1"/>
</dbReference>
<feature type="binding site" evidence="9">
    <location>
        <begin position="189"/>
        <end position="193"/>
    </location>
    <ligand>
        <name>GTP</name>
        <dbReference type="ChEBI" id="CHEBI:37565"/>
    </ligand>
</feature>
<dbReference type="Pfam" id="PF02978">
    <property type="entry name" value="SRP_SPB"/>
    <property type="match status" value="1"/>
</dbReference>
<keyword evidence="7 9" id="KW-0687">Ribonucleoprotein</keyword>
<dbReference type="SUPFAM" id="SSF47446">
    <property type="entry name" value="Signal peptide-binding domain"/>
    <property type="match status" value="1"/>
</dbReference>
<dbReference type="Gene3D" id="1.10.260.30">
    <property type="entry name" value="Signal recognition particle, SRP54 subunit, M-domain"/>
    <property type="match status" value="1"/>
</dbReference>
<evidence type="ECO:0000256" key="9">
    <source>
        <dbReference type="HAMAP-Rule" id="MF_00306"/>
    </source>
</evidence>
<evidence type="ECO:0000256" key="6">
    <source>
        <dbReference type="ARBA" id="ARBA00023135"/>
    </source>
</evidence>
<dbReference type="SUPFAM" id="SSF52540">
    <property type="entry name" value="P-loop containing nucleoside triphosphate hydrolases"/>
    <property type="match status" value="1"/>
</dbReference>
<keyword evidence="3 9" id="KW-0378">Hydrolase</keyword>
<keyword evidence="2 9" id="KW-0547">Nucleotide-binding</keyword>
<evidence type="ECO:0000259" key="10">
    <source>
        <dbReference type="PROSITE" id="PS00300"/>
    </source>
</evidence>
<dbReference type="Pfam" id="PF02881">
    <property type="entry name" value="SRP54_N"/>
    <property type="match status" value="1"/>
</dbReference>
<evidence type="ECO:0000256" key="4">
    <source>
        <dbReference type="ARBA" id="ARBA00022884"/>
    </source>
</evidence>
<sequence length="443" mass="49818">MLDFLGKRLQKAMEKANKKTVLKEEDLLEITREIKIALLDADVNLLVVKDFIKEVKEKAIGSEIIGKLNAGQQMIKIVNDELTRVLGGKTKEIKLQNNRTVFMMTGLQGSGKTTSTAKLTSYFLRKKLIKKPLMIAADIYRPAAIEQLKVLGKQLNIDVYFENDSKVEDIVKNGMEKARTEFYDFVIIDTAGRLSIDEVLMQELVNVKQIARPDEILFVADALSGQDIINVATTFNEYLNLTSSIITKLDSDARGGAALSITKLLNIPIAFIGTGEKTNNFDLFHPDRMADRILGMGDVLSLIEKAEEVIDKDKAEKLGKRMFSGNFNLDDLLNSLHQMKKMGKFSKIIKLIPGLESKIDISQVEGVDEKIKLYEIIISSMTMEERKNPKLLKINSRKERIIKGSGRTAQEYNKLINEFDSLSKKMKEISKNGMGGFANLFNK</sequence>
<dbReference type="CDD" id="cd18539">
    <property type="entry name" value="SRP_G"/>
    <property type="match status" value="1"/>
</dbReference>
<evidence type="ECO:0000313" key="12">
    <source>
        <dbReference type="Proteomes" id="UP001058364"/>
    </source>
</evidence>
<evidence type="ECO:0000313" key="11">
    <source>
        <dbReference type="EMBL" id="UWD34473.1"/>
    </source>
</evidence>
<dbReference type="InterPro" id="IPR027417">
    <property type="entry name" value="P-loop_NTPase"/>
</dbReference>
<feature type="binding site" evidence="9">
    <location>
        <begin position="247"/>
        <end position="250"/>
    </location>
    <ligand>
        <name>GTP</name>
        <dbReference type="ChEBI" id="CHEBI:37565"/>
    </ligand>
</feature>
<dbReference type="NCBIfam" id="TIGR00959">
    <property type="entry name" value="ffh"/>
    <property type="match status" value="1"/>
</dbReference>
<comment type="similarity">
    <text evidence="1 9">Belongs to the GTP-binding SRP family. SRP54 subfamily.</text>
</comment>
<dbReference type="EMBL" id="CP103423">
    <property type="protein sequence ID" value="UWD34473.1"/>
    <property type="molecule type" value="Genomic_DNA"/>
</dbReference>
<evidence type="ECO:0000256" key="1">
    <source>
        <dbReference type="ARBA" id="ARBA00005450"/>
    </source>
</evidence>
<keyword evidence="4 9" id="KW-0694">RNA-binding</keyword>
<dbReference type="InterPro" id="IPR000897">
    <property type="entry name" value="SRP54_GTPase_dom"/>
</dbReference>
<proteinExistence type="inferred from homology"/>
<feature type="domain" description="SRP54-type proteins GTP-binding" evidence="10">
    <location>
        <begin position="268"/>
        <end position="281"/>
    </location>
</feature>
<dbReference type="PROSITE" id="PS00300">
    <property type="entry name" value="SRP54"/>
    <property type="match status" value="1"/>
</dbReference>
<dbReference type="InterPro" id="IPR004780">
    <property type="entry name" value="SRP"/>
</dbReference>
<dbReference type="InterPro" id="IPR004125">
    <property type="entry name" value="Signal_recog_particle_SRP54_M"/>
</dbReference>
<dbReference type="PANTHER" id="PTHR11564:SF5">
    <property type="entry name" value="SIGNAL RECOGNITION PARTICLE SUBUNIT SRP54"/>
    <property type="match status" value="1"/>
</dbReference>
<evidence type="ECO:0000256" key="8">
    <source>
        <dbReference type="ARBA" id="ARBA00048027"/>
    </source>
</evidence>
<evidence type="ECO:0000256" key="7">
    <source>
        <dbReference type="ARBA" id="ARBA00023274"/>
    </source>
</evidence>
<comment type="subunit">
    <text evidence="9">Part of the signal recognition particle protein translocation system, which is composed of SRP and FtsY.</text>
</comment>